<dbReference type="InterPro" id="IPR012312">
    <property type="entry name" value="Hemerythrin-like"/>
</dbReference>
<dbReference type="Gene3D" id="1.20.120.520">
    <property type="entry name" value="nmb1532 protein domain like"/>
    <property type="match status" value="1"/>
</dbReference>
<dbReference type="GO" id="GO:0005886">
    <property type="term" value="C:plasma membrane"/>
    <property type="evidence" value="ECO:0007669"/>
    <property type="project" value="TreeGrafter"/>
</dbReference>
<evidence type="ECO:0000259" key="1">
    <source>
        <dbReference type="Pfam" id="PF01814"/>
    </source>
</evidence>
<feature type="domain" description="Hemerythrin-like" evidence="1">
    <location>
        <begin position="3"/>
        <end position="133"/>
    </location>
</feature>
<dbReference type="Proteomes" id="UP000305675">
    <property type="component" value="Unassembled WGS sequence"/>
</dbReference>
<name>A0A4U1BFT9_9GAMM</name>
<dbReference type="CDD" id="cd12108">
    <property type="entry name" value="Hr-like"/>
    <property type="match status" value="1"/>
</dbReference>
<dbReference type="OrthoDB" id="7349010at2"/>
<dbReference type="PANTHER" id="PTHR39966:SF1">
    <property type="entry name" value="HEMERYTHRIN-LIKE DOMAIN-CONTAINING PROTEIN"/>
    <property type="match status" value="1"/>
</dbReference>
<evidence type="ECO:0000313" key="2">
    <source>
        <dbReference type="EMBL" id="TKB50181.1"/>
    </source>
</evidence>
<dbReference type="Pfam" id="PF01814">
    <property type="entry name" value="Hemerythrin"/>
    <property type="match status" value="1"/>
</dbReference>
<dbReference type="AlphaFoldDB" id="A0A4U1BFT9"/>
<dbReference type="RefSeq" id="WP_136865087.1">
    <property type="nucleotide sequence ID" value="NZ_SWCJ01000022.1"/>
</dbReference>
<gene>
    <name evidence="2" type="ORF">FCL42_19405</name>
</gene>
<reference evidence="2 3" key="1">
    <citation type="submission" date="2019-04" db="EMBL/GenBank/DDBJ databases">
        <authorList>
            <person name="Hwang J.C."/>
        </authorList>
    </citation>
    <scope>NUCLEOTIDE SEQUENCE [LARGE SCALE GENOMIC DNA]</scope>
    <source>
        <strain evidence="2 3">IMCC35002</strain>
    </source>
</reference>
<keyword evidence="3" id="KW-1185">Reference proteome</keyword>
<dbReference type="EMBL" id="SWCJ01000022">
    <property type="protein sequence ID" value="TKB50181.1"/>
    <property type="molecule type" value="Genomic_DNA"/>
</dbReference>
<evidence type="ECO:0000313" key="3">
    <source>
        <dbReference type="Proteomes" id="UP000305675"/>
    </source>
</evidence>
<comment type="caution">
    <text evidence="2">The sequence shown here is derived from an EMBL/GenBank/DDBJ whole genome shotgun (WGS) entry which is preliminary data.</text>
</comment>
<organism evidence="2 3">
    <name type="scientific">Ferrimonas aestuarii</name>
    <dbReference type="NCBI Taxonomy" id="2569539"/>
    <lineage>
        <taxon>Bacteria</taxon>
        <taxon>Pseudomonadati</taxon>
        <taxon>Pseudomonadota</taxon>
        <taxon>Gammaproteobacteria</taxon>
        <taxon>Alteromonadales</taxon>
        <taxon>Ferrimonadaceae</taxon>
        <taxon>Ferrimonas</taxon>
    </lineage>
</organism>
<proteinExistence type="predicted"/>
<protein>
    <submittedName>
        <fullName evidence="2">Hemerythrin</fullName>
    </submittedName>
</protein>
<sequence length="179" mass="21165">MLARIRTDHRHILTLLNLLHQKIERLQAGQEVNLTLLRDVIYYLLRYADCSHHPLEDILYRYYLEKMGSSDQVSQLEVEHQSLRRATENLLDTLNTILNDVVVPRERLIQGIQEFVSMQTRHLTYEEQHILPLMEAEFTDEDWQQLDQQVASKLMDDPLFGRGGDQDFEDLRSYLVDAE</sequence>
<dbReference type="PANTHER" id="PTHR39966">
    <property type="entry name" value="BLL2471 PROTEIN-RELATED"/>
    <property type="match status" value="1"/>
</dbReference>
<accession>A0A4U1BFT9</accession>